<name>A0ABV1HLD9_9FIRM</name>
<reference evidence="3 4" key="1">
    <citation type="submission" date="2024-03" db="EMBL/GenBank/DDBJ databases">
        <title>Human intestinal bacterial collection.</title>
        <authorList>
            <person name="Pauvert C."/>
            <person name="Hitch T.C.A."/>
            <person name="Clavel T."/>
        </authorList>
    </citation>
    <scope>NUCLEOTIDE SEQUENCE [LARGE SCALE GENOMIC DNA]</scope>
    <source>
        <strain evidence="3 4">CLA-AP-H27</strain>
    </source>
</reference>
<dbReference type="Pfam" id="PF09861">
    <property type="entry name" value="Lar_N"/>
    <property type="match status" value="1"/>
</dbReference>
<organism evidence="3 4">
    <name type="scientific">Ventrimonas faecis</name>
    <dbReference type="NCBI Taxonomy" id="3133170"/>
    <lineage>
        <taxon>Bacteria</taxon>
        <taxon>Bacillati</taxon>
        <taxon>Bacillota</taxon>
        <taxon>Clostridia</taxon>
        <taxon>Lachnospirales</taxon>
        <taxon>Lachnospiraceae</taxon>
        <taxon>Ventrimonas</taxon>
    </lineage>
</organism>
<dbReference type="EMBL" id="JBBMFJ010000011">
    <property type="protein sequence ID" value="MEQ2562934.1"/>
    <property type="molecule type" value="Genomic_DNA"/>
</dbReference>
<dbReference type="Gene3D" id="3.90.226.30">
    <property type="match status" value="1"/>
</dbReference>
<dbReference type="RefSeq" id="WP_349229159.1">
    <property type="nucleotide sequence ID" value="NZ_JBBMFJ010000011.1"/>
</dbReference>
<dbReference type="InterPro" id="IPR018657">
    <property type="entry name" value="LarA-like_N"/>
</dbReference>
<proteinExistence type="predicted"/>
<dbReference type="PANTHER" id="PTHR33171:SF17">
    <property type="entry name" value="LARA-LIKE N-TERMINAL DOMAIN-CONTAINING PROTEIN"/>
    <property type="match status" value="1"/>
</dbReference>
<evidence type="ECO:0000259" key="1">
    <source>
        <dbReference type="Pfam" id="PF09861"/>
    </source>
</evidence>
<dbReference type="PANTHER" id="PTHR33171">
    <property type="entry name" value="LAR_N DOMAIN-CONTAINING PROTEIN"/>
    <property type="match status" value="1"/>
</dbReference>
<accession>A0ABV1HLD9</accession>
<dbReference type="InterPro" id="IPR048068">
    <property type="entry name" value="LarA-like"/>
</dbReference>
<sequence>MGRIRIPYGTGFQEAELPDNLNVEVIDPPERENQVDVLQCMEEALDHPIGSPKLEDMVTCGQHVVILVNDQTRPGPNAEMVRLIRERLQRKQIPDKDITVVIATGSHKGPDEKQMNTLLGGLEKILRVHVHDCEDGDHVYMGNTALLDVPIYLDRIVAKADFIITTGLISPHQSAGFSGGRKSIVPGVVSLDTLKIHHSLKVRPYEPAVGYYDGNPFHEVAKEAARMVNAGFMLNVVQDPHKKIVGAVAGDLEKAHAAGVELCRKENIVDVHGRAELIITSPGGAPRDIDLWQSQKALSVPELICVPGKTTFILVAEAKKGIPQMFVDWMSHAKTAEDVIERYRREGFGIGSNKAFMYARCMLKGRIILVSEGMTKEEARRVKLEWAPDLQTAIQMALEEQRPKKVIVLPRAVNMIPNIIEERGQTL</sequence>
<evidence type="ECO:0000313" key="4">
    <source>
        <dbReference type="Proteomes" id="UP001437460"/>
    </source>
</evidence>
<dbReference type="Proteomes" id="UP001437460">
    <property type="component" value="Unassembled WGS sequence"/>
</dbReference>
<comment type="caution">
    <text evidence="3">The sequence shown here is derived from an EMBL/GenBank/DDBJ whole genome shotgun (WGS) entry which is preliminary data.</text>
</comment>
<dbReference type="InterPro" id="IPR043166">
    <property type="entry name" value="LarA-like_C"/>
</dbReference>
<keyword evidence="4" id="KW-1185">Reference proteome</keyword>
<dbReference type="NCBIfam" id="NF033504">
    <property type="entry name" value="Ni_dep_LarA"/>
    <property type="match status" value="1"/>
</dbReference>
<protein>
    <submittedName>
        <fullName evidence="3">Nickel-dependent lactate racemase</fullName>
    </submittedName>
</protein>
<dbReference type="Pfam" id="PF21113">
    <property type="entry name" value="LarA_C"/>
    <property type="match status" value="1"/>
</dbReference>
<evidence type="ECO:0000259" key="2">
    <source>
        <dbReference type="Pfam" id="PF21113"/>
    </source>
</evidence>
<dbReference type="InterPro" id="IPR048520">
    <property type="entry name" value="LarA_C"/>
</dbReference>
<gene>
    <name evidence="3" type="primary">larA</name>
    <name evidence="3" type="ORF">WMO41_07120</name>
</gene>
<feature type="domain" description="Lactate racemase C-terminal" evidence="2">
    <location>
        <begin position="274"/>
        <end position="416"/>
    </location>
</feature>
<feature type="domain" description="LarA-like N-terminal" evidence="1">
    <location>
        <begin position="8"/>
        <end position="201"/>
    </location>
</feature>
<dbReference type="InterPro" id="IPR047926">
    <property type="entry name" value="Ni_dep_LarA"/>
</dbReference>
<evidence type="ECO:0000313" key="3">
    <source>
        <dbReference type="EMBL" id="MEQ2562934.1"/>
    </source>
</evidence>
<dbReference type="Gene3D" id="3.40.50.11440">
    <property type="match status" value="1"/>
</dbReference>